<gene>
    <name evidence="4" type="ORF">VNI00_008013</name>
</gene>
<feature type="compositionally biased region" description="Polar residues" evidence="1">
    <location>
        <begin position="721"/>
        <end position="736"/>
    </location>
</feature>
<feature type="compositionally biased region" description="Basic and acidic residues" evidence="1">
    <location>
        <begin position="611"/>
        <end position="625"/>
    </location>
</feature>
<keyword evidence="2" id="KW-0812">Transmembrane</keyword>
<reference evidence="4 5" key="1">
    <citation type="submission" date="2024-01" db="EMBL/GenBank/DDBJ databases">
        <title>A draft genome for a cacao thread blight-causing isolate of Paramarasmius palmivorus.</title>
        <authorList>
            <person name="Baruah I.K."/>
            <person name="Bukari Y."/>
            <person name="Amoako-Attah I."/>
            <person name="Meinhardt L.W."/>
            <person name="Bailey B.A."/>
            <person name="Cohen S.P."/>
        </authorList>
    </citation>
    <scope>NUCLEOTIDE SEQUENCE [LARGE SCALE GENOMIC DNA]</scope>
    <source>
        <strain evidence="4 5">GH-12</strain>
    </source>
</reference>
<dbReference type="Proteomes" id="UP001383192">
    <property type="component" value="Unassembled WGS sequence"/>
</dbReference>
<sequence>MVNSPVAEGNTEGKQSTDSESGPFDKILKAAEKYDQALVKGWRDDIETLLVFAGLFSGVVTSFLIDSYHKLEEDPEDKMVVLLEQLVSFQRDPSLALVTDPISPFQPDASMIRINCFWFLSLTFSITSALYGLLCKQWIREFDRDTPTSTAAESLALRQLRRDSFEKWQVPAFMAALPILLEIAVILFFVGILDLLWGLHRTPFIVTMTVVAVSAVVYFTTTLLPALTIPKDLKTDIEHRRFERLSYQFICPYKSPQAWVFYRAMCKLLYLLSKLSESTTYLGWIYGKLAPALSEHIESPASDWSSFDLRVIRQYDQHVKDKNQELFSLQVYQLRAFEWALTMFRDSPSKIPHLQNVLAKIAESVAMSAVLGQWNVALWSNVSKEDVNLALKEPNSFWEKQPAFIRSAPSPTILHPTALWQREAINLLFYQQYAMVRINKTDLNAGARSEEVCQSQTAPSEPIECHKPSDKASKPKNVGLHFIIPFSKFDTLWSYPDNGVRQQSPAFLKIYEEAWETCSRVENDCGDRHLRERVAFSCVLAKHLNRAHDHTSILITNDQGQKFIKVVHDGIITQQLYKQPLFERSEWTRAIEKMQNENKGKLPPDYFASLPEHDNRLPDSQHDNEAAESSGSGIQSRQQNTNSAHNVSAQKSRSADGRSIPRLNDIESNAGADNPGQSSTPIPFWQGIYKAVRRWWPFGLHSDSASSSSGLQQSDTEDKGLSNSSPKATPVATSTGGPPLLVGKMARQDHAPAAPSQASRNAHPPPDSNEQGSGSAHAPGTRLDAGNPSDSESANIAAPGKEHTISEGSPSLAVDPGVNPPRNPLVARTKEQDTHSSRGTTEETRVS</sequence>
<feature type="region of interest" description="Disordered" evidence="1">
    <location>
        <begin position="703"/>
        <end position="847"/>
    </location>
</feature>
<feature type="transmembrane region" description="Helical" evidence="2">
    <location>
        <begin position="204"/>
        <end position="227"/>
    </location>
</feature>
<feature type="compositionally biased region" description="Low complexity" evidence="1">
    <location>
        <begin position="703"/>
        <end position="714"/>
    </location>
</feature>
<dbReference type="AlphaFoldDB" id="A0AAW0CV05"/>
<feature type="region of interest" description="Disordered" evidence="1">
    <location>
        <begin position="595"/>
        <end position="682"/>
    </location>
</feature>
<comment type="caution">
    <text evidence="4">The sequence shown here is derived from an EMBL/GenBank/DDBJ whole genome shotgun (WGS) entry which is preliminary data.</text>
</comment>
<feature type="compositionally biased region" description="Basic and acidic residues" evidence="1">
    <location>
        <begin position="828"/>
        <end position="847"/>
    </location>
</feature>
<protein>
    <recommendedName>
        <fullName evidence="3">DUF6535 domain-containing protein</fullName>
    </recommendedName>
</protein>
<feature type="transmembrane region" description="Helical" evidence="2">
    <location>
        <begin position="170"/>
        <end position="192"/>
    </location>
</feature>
<accession>A0AAW0CV05</accession>
<evidence type="ECO:0000313" key="4">
    <source>
        <dbReference type="EMBL" id="KAK7043848.1"/>
    </source>
</evidence>
<feature type="region of interest" description="Disordered" evidence="1">
    <location>
        <begin position="1"/>
        <end position="23"/>
    </location>
</feature>
<feature type="domain" description="DUF6535" evidence="3">
    <location>
        <begin position="27"/>
        <end position="197"/>
    </location>
</feature>
<feature type="compositionally biased region" description="Polar residues" evidence="1">
    <location>
        <begin position="627"/>
        <end position="652"/>
    </location>
</feature>
<keyword evidence="2" id="KW-0472">Membrane</keyword>
<feature type="transmembrane region" description="Helical" evidence="2">
    <location>
        <begin position="112"/>
        <end position="134"/>
    </location>
</feature>
<name>A0AAW0CV05_9AGAR</name>
<evidence type="ECO:0000313" key="5">
    <source>
        <dbReference type="Proteomes" id="UP001383192"/>
    </source>
</evidence>
<keyword evidence="2" id="KW-1133">Transmembrane helix</keyword>
<feature type="transmembrane region" description="Helical" evidence="2">
    <location>
        <begin position="48"/>
        <end position="65"/>
    </location>
</feature>
<organism evidence="4 5">
    <name type="scientific">Paramarasmius palmivorus</name>
    <dbReference type="NCBI Taxonomy" id="297713"/>
    <lineage>
        <taxon>Eukaryota</taxon>
        <taxon>Fungi</taxon>
        <taxon>Dikarya</taxon>
        <taxon>Basidiomycota</taxon>
        <taxon>Agaricomycotina</taxon>
        <taxon>Agaricomycetes</taxon>
        <taxon>Agaricomycetidae</taxon>
        <taxon>Agaricales</taxon>
        <taxon>Marasmiineae</taxon>
        <taxon>Marasmiaceae</taxon>
        <taxon>Paramarasmius</taxon>
    </lineage>
</organism>
<evidence type="ECO:0000256" key="2">
    <source>
        <dbReference type="SAM" id="Phobius"/>
    </source>
</evidence>
<evidence type="ECO:0000256" key="1">
    <source>
        <dbReference type="SAM" id="MobiDB-lite"/>
    </source>
</evidence>
<proteinExistence type="predicted"/>
<dbReference type="EMBL" id="JAYKXP010000027">
    <property type="protein sequence ID" value="KAK7043848.1"/>
    <property type="molecule type" value="Genomic_DNA"/>
</dbReference>
<dbReference type="Pfam" id="PF20153">
    <property type="entry name" value="DUF6535"/>
    <property type="match status" value="1"/>
</dbReference>
<dbReference type="InterPro" id="IPR045338">
    <property type="entry name" value="DUF6535"/>
</dbReference>
<keyword evidence="5" id="KW-1185">Reference proteome</keyword>
<evidence type="ECO:0000259" key="3">
    <source>
        <dbReference type="Pfam" id="PF20153"/>
    </source>
</evidence>